<dbReference type="InterPro" id="IPR013320">
    <property type="entry name" value="ConA-like_dom_sf"/>
</dbReference>
<dbReference type="Pfam" id="PF17851">
    <property type="entry name" value="GH43_C2"/>
    <property type="match status" value="1"/>
</dbReference>
<dbReference type="AlphaFoldDB" id="A0AAU7W8A9"/>
<dbReference type="PANTHER" id="PTHR42812">
    <property type="entry name" value="BETA-XYLOSIDASE"/>
    <property type="match status" value="1"/>
</dbReference>
<name>A0AAU7W8A9_9MICO</name>
<protein>
    <recommendedName>
        <fullName evidence="2">Beta-xylosidase C-terminal Concanavalin A-like domain-containing protein</fullName>
    </recommendedName>
</protein>
<keyword evidence="1" id="KW-0732">Signal</keyword>
<dbReference type="PANTHER" id="PTHR42812:SF14">
    <property type="entry name" value="SECRETED PROTEIN"/>
    <property type="match status" value="1"/>
</dbReference>
<dbReference type="EMBL" id="CP158374">
    <property type="protein sequence ID" value="XBX82883.1"/>
    <property type="molecule type" value="Genomic_DNA"/>
</dbReference>
<evidence type="ECO:0000259" key="2">
    <source>
        <dbReference type="Pfam" id="PF17851"/>
    </source>
</evidence>
<evidence type="ECO:0000256" key="1">
    <source>
        <dbReference type="SAM" id="SignalP"/>
    </source>
</evidence>
<proteinExistence type="predicted"/>
<feature type="signal peptide" evidence="1">
    <location>
        <begin position="1"/>
        <end position="30"/>
    </location>
</feature>
<gene>
    <name evidence="3" type="ORF">ABIQ69_02880</name>
</gene>
<feature type="domain" description="Beta-xylosidase C-terminal Concanavalin A-like" evidence="2">
    <location>
        <begin position="53"/>
        <end position="241"/>
    </location>
</feature>
<dbReference type="Gene3D" id="2.60.120.200">
    <property type="match status" value="1"/>
</dbReference>
<organism evidence="3">
    <name type="scientific">Agromyces sp. G08B096</name>
    <dbReference type="NCBI Taxonomy" id="3156399"/>
    <lineage>
        <taxon>Bacteria</taxon>
        <taxon>Bacillati</taxon>
        <taxon>Actinomycetota</taxon>
        <taxon>Actinomycetes</taxon>
        <taxon>Micrococcales</taxon>
        <taxon>Microbacteriaceae</taxon>
        <taxon>Agromyces</taxon>
    </lineage>
</organism>
<dbReference type="InterPro" id="IPR051795">
    <property type="entry name" value="Glycosyl_Hydrlase_43"/>
</dbReference>
<dbReference type="InterPro" id="IPR041542">
    <property type="entry name" value="GH43_C2"/>
</dbReference>
<accession>A0AAU7W8A9</accession>
<evidence type="ECO:0000313" key="3">
    <source>
        <dbReference type="EMBL" id="XBX82883.1"/>
    </source>
</evidence>
<reference evidence="3" key="1">
    <citation type="submission" date="2024-05" db="EMBL/GenBank/DDBJ databases">
        <authorList>
            <person name="Yu L."/>
        </authorList>
    </citation>
    <scope>NUCLEOTIDE SEQUENCE</scope>
    <source>
        <strain evidence="3">G08B096</strain>
    </source>
</reference>
<dbReference type="RefSeq" id="WP_350348899.1">
    <property type="nucleotide sequence ID" value="NZ_CP158374.1"/>
</dbReference>
<sequence>MSTRSGRAAAWSAVAAIATAALLATGLAPAAAAETTGPDATAAAGLVPLPGTDTFDGTSLDTSKWQRVRPDDAALKVADGALTLTALPGDLYGGTNTAKNVLLQEAPGWGSWEASTTIDFAPSACCQQAGLILYTDDANYASLAFSGRANGLGRLFFLREVAGAPTVPSPIDRPIAQWPTRFSLKLVSDGQQITAHYSADGVAWTPVGTPVATGQFVKVGLFAMAGTAGAPAIPARFEEFTLLHDGTPPPPPPQPDAAVVPIDWRALGDSQLSGADAIVGEVLRNSNEYALTTWWKNKFGSQASGYLNFGGTGEHQIRPAAAEATALATALVTGTYDAAVTGVPEAEARAKAVRLIGSLAKAHYANTRGGWSGSTSWQGALWAALAGQAGWLLWDDLSVEDQRLVGLMVETEADRFIDYRVPYWTAADGTVVSPGDTKAEENSWNSMLLQVATAMFPEHPRHDAWMTKNVELLLSAHAKPSDVQDATPINGRPLADWIDGWNVEEDGRAYNHDLLHPDYMATMVQQLYAGTTSTLAGRPTPAAALHNMELLYGNFVDHDYPSPPYVSPGGTIYLEGSGSVYYPEGTDWGKSRRLQFVAVDAISAAFGVDQAASRDGRYWLELHGGDALAMQARSTDGRTYLASDDDTYNGREEWVAMHAAWSVLSLWAVQNGSFRVSDAPAEALDDVVAPVIEASVDGRPGPAGSVRSPARLVLDVTDDAAGVASVEFRTQRGDWTAYTEPVLLRPGVWDVEVRALDANGNEAERTLDRIRVIGKATGLPDHAADAGSAASEEVVEE</sequence>
<dbReference type="SUPFAM" id="SSF49899">
    <property type="entry name" value="Concanavalin A-like lectins/glucanases"/>
    <property type="match status" value="1"/>
</dbReference>
<feature type="chain" id="PRO_5043694827" description="Beta-xylosidase C-terminal Concanavalin A-like domain-containing protein" evidence="1">
    <location>
        <begin position="31"/>
        <end position="797"/>
    </location>
</feature>